<dbReference type="GO" id="GO:0000339">
    <property type="term" value="F:RNA cap binding"/>
    <property type="evidence" value="ECO:0007669"/>
    <property type="project" value="InterPro"/>
</dbReference>
<accession>A0AAV4LVA1</accession>
<feature type="compositionally biased region" description="Basic and acidic residues" evidence="1">
    <location>
        <begin position="140"/>
        <end position="163"/>
    </location>
</feature>
<keyword evidence="3" id="KW-1185">Reference proteome</keyword>
<dbReference type="PANTHER" id="PTHR12412:SF2">
    <property type="entry name" value="NUCLEAR CAP-BINDING PROTEIN SUBUNIT 1"/>
    <property type="match status" value="1"/>
</dbReference>
<feature type="compositionally biased region" description="Basic and acidic residues" evidence="1">
    <location>
        <begin position="9"/>
        <end position="22"/>
    </location>
</feature>
<dbReference type="Proteomes" id="UP001497744">
    <property type="component" value="Unassembled WGS sequence"/>
</dbReference>
<reference evidence="2 3" key="1">
    <citation type="submission" date="2021-06" db="EMBL/GenBank/DDBJ databases">
        <title>Genome sequence of Babesia caballi.</title>
        <authorList>
            <person name="Yamagishi J."/>
            <person name="Kidaka T."/>
            <person name="Ochi A."/>
        </authorList>
    </citation>
    <scope>NUCLEOTIDE SEQUENCE [LARGE SCALE GENOMIC DNA]</scope>
    <source>
        <strain evidence="2">USDA-D6B2</strain>
    </source>
</reference>
<dbReference type="InterPro" id="IPR027159">
    <property type="entry name" value="CBP80"/>
</dbReference>
<dbReference type="GeneID" id="94195404"/>
<feature type="region of interest" description="Disordered" evidence="1">
    <location>
        <begin position="1"/>
        <end position="175"/>
    </location>
</feature>
<evidence type="ECO:0000313" key="3">
    <source>
        <dbReference type="Proteomes" id="UP001497744"/>
    </source>
</evidence>
<dbReference type="PANTHER" id="PTHR12412">
    <property type="entry name" value="CAP BINDING PROTEIN"/>
    <property type="match status" value="1"/>
</dbReference>
<dbReference type="GO" id="GO:0000184">
    <property type="term" value="P:nuclear-transcribed mRNA catabolic process, nonsense-mediated decay"/>
    <property type="evidence" value="ECO:0007669"/>
    <property type="project" value="TreeGrafter"/>
</dbReference>
<dbReference type="Gene3D" id="1.25.40.180">
    <property type="match status" value="3"/>
</dbReference>
<evidence type="ECO:0000256" key="1">
    <source>
        <dbReference type="SAM" id="MobiDB-lite"/>
    </source>
</evidence>
<dbReference type="GO" id="GO:0003729">
    <property type="term" value="F:mRNA binding"/>
    <property type="evidence" value="ECO:0007669"/>
    <property type="project" value="TreeGrafter"/>
</dbReference>
<feature type="region of interest" description="Disordered" evidence="1">
    <location>
        <begin position="634"/>
        <end position="658"/>
    </location>
</feature>
<protein>
    <submittedName>
        <fullName evidence="2">Nuclear cap-binding protein, putative</fullName>
    </submittedName>
</protein>
<dbReference type="EMBL" id="BPLF01000003">
    <property type="protein sequence ID" value="GIX63923.1"/>
    <property type="molecule type" value="Genomic_DNA"/>
</dbReference>
<feature type="compositionally biased region" description="Basic and acidic residues" evidence="1">
    <location>
        <begin position="60"/>
        <end position="126"/>
    </location>
</feature>
<dbReference type="GO" id="GO:0006406">
    <property type="term" value="P:mRNA export from nucleus"/>
    <property type="evidence" value="ECO:0007669"/>
    <property type="project" value="InterPro"/>
</dbReference>
<dbReference type="InterPro" id="IPR016024">
    <property type="entry name" value="ARM-type_fold"/>
</dbReference>
<feature type="region of interest" description="Disordered" evidence="1">
    <location>
        <begin position="794"/>
        <end position="819"/>
    </location>
</feature>
<organism evidence="2 3">
    <name type="scientific">Babesia caballi</name>
    <dbReference type="NCBI Taxonomy" id="5871"/>
    <lineage>
        <taxon>Eukaryota</taxon>
        <taxon>Sar</taxon>
        <taxon>Alveolata</taxon>
        <taxon>Apicomplexa</taxon>
        <taxon>Aconoidasida</taxon>
        <taxon>Piroplasmida</taxon>
        <taxon>Babesiidae</taxon>
        <taxon>Babesia</taxon>
    </lineage>
</organism>
<dbReference type="GO" id="GO:0005634">
    <property type="term" value="C:nucleus"/>
    <property type="evidence" value="ECO:0007669"/>
    <property type="project" value="TreeGrafter"/>
</dbReference>
<name>A0AAV4LVA1_BABCB</name>
<comment type="caution">
    <text evidence="2">The sequence shown here is derived from an EMBL/GenBank/DDBJ whole genome shotgun (WGS) entry which is preliminary data.</text>
</comment>
<proteinExistence type="predicted"/>
<dbReference type="GO" id="GO:0005846">
    <property type="term" value="C:nuclear cap binding complex"/>
    <property type="evidence" value="ECO:0007669"/>
    <property type="project" value="InterPro"/>
</dbReference>
<dbReference type="RefSeq" id="XP_067715992.1">
    <property type="nucleotide sequence ID" value="XM_067859891.1"/>
</dbReference>
<gene>
    <name evidence="2" type="ORF">BcabD6B2_33580</name>
</gene>
<feature type="compositionally biased region" description="Acidic residues" evidence="1">
    <location>
        <begin position="646"/>
        <end position="658"/>
    </location>
</feature>
<sequence>MDFVEVDIEDKGDALEVPDDSRGQQAEGPQEGATLDSQAHLPQDRERNVDVDTLQDADQDIYRDERRGNRQGDQHMNVEDETNAERPSKRGRSPSHDREERDEERSRDGYRPREGGRQRYRRDGPYRAKHRRLDQPFDGQGRDFRRRDTHGRDVRGRDMRFGDFHGPPRPSYNNWNPEIARAKRWDTQIITVLDKFDTAKEDILALVKVIADVNDTSKPSIATFERSVEAFPVKTAAYASVLGILRAKKHANLAEQIMQRVLHNLGFRIAAGHRVAAIHALRFLIGAHCSGITSCQVFQVITSLLDLAKQLEETIFTAQQEASNAAIAADNLMYIVMASLPWFSRDEFSKNKEQIHNFCELIKAYTERRRAKISEVTATLQSVTYDASDPELLDPVRNAYAYTAAFQPYAGEFHYTDRLESGVGCLESLLQHEWANTTTYRFYQSKGVAEHIFEVAEEPFVSEEVSTVTQEILQGLLNTKADKLAAFQPVPFLPFAFATDCPGVDQIAVHDRWLLEEHVLHTVQAFEEDTSLCANQLLLIPFNHEYAEHAIVEVLFNLMLSPIHRRRFAMFAVLVMQHMCSVQPRVETIFLSFYSQLTEDVGRLEPAVVADLLAAGAYWFSVEFCKVRKASSAAKPRGGGLQSEELGMEVEEPEVPESEDVVKEKIRQKNELLFSVMFKPGNASPINFNQRLLDKISRLVYMDRLLVFSPEALKDSIRAAVLPAAPNLQHALRGKPEENKLFLNLLHFSKLSAEEHQLRNQRIIGFINNLVGKAPLKAVPSNLFAEQKLPDVKMADPGEPADSAEAAQAPESADPEGAPQNARLWLRDDLVLIFWESLLIFGSKSLSHLLRLVELHGEVLTGFLPREPQGSFEDALACKVLALTRDTLKSDTKKFELVVEALLRQHILPPADACRFVYRLYPSPEFFSNYTVCILGYAFDLVREELDRAHDRALRVGDPPEAAPGALLECQHPMRDLLLAVAELTHNRLAQALGGEHELIVLGMFKHLLLTYVRELPIVASLRAAALQRGYDGRVAALAQRRQPVQRAGRNVKGVGAVKWRGRRERQRLDALPREDGGHTLDRVDALEQPYSGHVLIEYAAVDEESHDDLVEVHLLFVAVGGAAHALQAAPGVGEHHGVSEAHQDEVNPGQWTMLSTVSCPLVWCRRLHRPSSGVAQLVLEARAIRPHHFVTRVVQLVVRPAEHLVELQRPHVRHPPAVVVPPVHPLQNAASLRGVDGTHRHGDFLPLLQRWPRRVWEPLGARFRDQFLVPPLDLVKLGEEVLEALTRLRPVDHRRVALEGVAARQLVDGPLERLGLALPCAVEHNGVVASAAQRVVQGQVHQIISSGVEGGCPFSEVAQQRRQLVAVARHHLLDASVGDQRSLVLVAHFGVRQRGDVSHALVRRIEICEAVLRQGVVTDVLRRFARRWWRRRRVHGIQFCLVEGRGTDVEGIAPQSCSPCQGCPALRWRAAAQFEGADDHIKHGPEVDQQKHHTRPCHLRRAANAARCVKQYSANDAGVLQRRNPRQ</sequence>
<dbReference type="SUPFAM" id="SSF48371">
    <property type="entry name" value="ARM repeat"/>
    <property type="match status" value="2"/>
</dbReference>
<evidence type="ECO:0000313" key="2">
    <source>
        <dbReference type="EMBL" id="GIX63923.1"/>
    </source>
</evidence>